<protein>
    <submittedName>
        <fullName evidence="2">Uncharacterized protein</fullName>
    </submittedName>
</protein>
<proteinExistence type="predicted"/>
<dbReference type="AlphaFoldDB" id="A0A1L5NGV9"/>
<reference evidence="2 3" key="1">
    <citation type="submission" date="2016-09" db="EMBL/GenBank/DDBJ databases">
        <title>The complete genome sequences of Rhizobium gallicum, symbiovars gallicum and phaseoli, symbionts associated to common bean (Phaseolus vulgaris).</title>
        <authorList>
            <person name="Bustos P."/>
            <person name="Santamaria R.I."/>
            <person name="Perez-Carrascal O.M."/>
            <person name="Juarez S."/>
            <person name="Lozano L."/>
            <person name="Martinez-Flores I."/>
            <person name="Martinez-Romero E."/>
            <person name="Cevallos M."/>
            <person name="Romero D."/>
            <person name="Davila G."/>
            <person name="Gonzalez V."/>
        </authorList>
    </citation>
    <scope>NUCLEOTIDE SEQUENCE [LARGE SCALE GENOMIC DNA]</scope>
    <source>
        <strain evidence="2 3">IE4872</strain>
    </source>
</reference>
<gene>
    <name evidence="2" type="ORF">IE4872_CH01454</name>
</gene>
<dbReference type="EMBL" id="CP017101">
    <property type="protein sequence ID" value="APO67101.1"/>
    <property type="molecule type" value="Genomic_DNA"/>
</dbReference>
<dbReference type="Proteomes" id="UP000184749">
    <property type="component" value="Chromosome"/>
</dbReference>
<name>A0A1L5NGV9_9HYPH</name>
<accession>A0A1L5NGV9</accession>
<organism evidence="2 3">
    <name type="scientific">Rhizobium gallicum</name>
    <dbReference type="NCBI Taxonomy" id="56730"/>
    <lineage>
        <taxon>Bacteria</taxon>
        <taxon>Pseudomonadati</taxon>
        <taxon>Pseudomonadota</taxon>
        <taxon>Alphaproteobacteria</taxon>
        <taxon>Hyphomicrobiales</taxon>
        <taxon>Rhizobiaceae</taxon>
        <taxon>Rhizobium/Agrobacterium group</taxon>
        <taxon>Rhizobium</taxon>
    </lineage>
</organism>
<evidence type="ECO:0000313" key="3">
    <source>
        <dbReference type="Proteomes" id="UP000184749"/>
    </source>
</evidence>
<evidence type="ECO:0000313" key="2">
    <source>
        <dbReference type="EMBL" id="APO67101.1"/>
    </source>
</evidence>
<dbReference type="STRING" id="56730.IE4872_CH01454"/>
<evidence type="ECO:0000256" key="1">
    <source>
        <dbReference type="SAM" id="MobiDB-lite"/>
    </source>
</evidence>
<feature type="region of interest" description="Disordered" evidence="1">
    <location>
        <begin position="1"/>
        <end position="32"/>
    </location>
</feature>
<sequence>MAGRGQNMPFDEWQANSDHGRKSLQEDSGNIRRPFAMHARKHLENGKSKAIVMNNL</sequence>